<evidence type="ECO:0000256" key="10">
    <source>
        <dbReference type="ARBA" id="ARBA00060965"/>
    </source>
</evidence>
<feature type="binding site" evidence="11">
    <location>
        <position position="177"/>
    </location>
    <ligand>
        <name>L-tyrosine</name>
        <dbReference type="ChEBI" id="CHEBI:58315"/>
    </ligand>
</feature>
<dbReference type="EMBL" id="MAEM01000484">
    <property type="protein sequence ID" value="OBR98970.1"/>
    <property type="molecule type" value="Genomic_DNA"/>
</dbReference>
<dbReference type="NCBIfam" id="TIGR00234">
    <property type="entry name" value="tyrS"/>
    <property type="match status" value="1"/>
</dbReference>
<dbReference type="GO" id="GO:0042803">
    <property type="term" value="F:protein homodimerization activity"/>
    <property type="evidence" value="ECO:0007669"/>
    <property type="project" value="UniProtKB-ARBA"/>
</dbReference>
<dbReference type="Proteomes" id="UP000093757">
    <property type="component" value="Unassembled WGS sequence"/>
</dbReference>
<evidence type="ECO:0000256" key="2">
    <source>
        <dbReference type="ARBA" id="ARBA00022490"/>
    </source>
</evidence>
<accession>A0A1A6B9J9</accession>
<dbReference type="FunFam" id="3.10.290.10:FF:000014">
    <property type="entry name" value="Tyrosine--tRNA ligase"/>
    <property type="match status" value="1"/>
</dbReference>
<dbReference type="FunFam" id="3.40.50.620:FF:000008">
    <property type="entry name" value="Tyrosine--tRNA ligase"/>
    <property type="match status" value="1"/>
</dbReference>
<dbReference type="PANTHER" id="PTHR11766">
    <property type="entry name" value="TYROSYL-TRNA SYNTHETASE"/>
    <property type="match status" value="1"/>
</dbReference>
<evidence type="ECO:0000313" key="15">
    <source>
        <dbReference type="Proteomes" id="UP000093757"/>
    </source>
</evidence>
<dbReference type="Gene3D" id="3.10.290.10">
    <property type="entry name" value="RNA-binding S4 domain"/>
    <property type="match status" value="1"/>
</dbReference>
<sequence length="429" mass="47031">MSGMGNESSGILDELDWRGLIAQSTDLDALAAEARQGPMTVYAGFDPTAASLHAGHLVPLLALRRFQRAGHRPIVLAGGATGMIGDPREVGERSLQEADTVAEWAERIRGQLERFVDFDDSPTGAIVENNLQWTGALSAIEFLRDIGKHFSVNVMLDRDTVRRRLEGEGISYTEFSYMLLQANDYVELRRRHGCSLQIGGSDQWGNIIAGVRLVRQKLGAAVHALTVPLVTSSDGKKFGKSTGGGSLWLDPQMTSPYAWYQYFVNTADADVIRYLRWFTFLSAEELAELEQATAERPQQRAAQRRLAAELTTLVHGEAATEAVQHASRALFGQGELERLDEATLSSALRETSVAELKPGEPEGIVDLLVAAGLSESRKAARRTIGEGGVSVNNIRVSSDEWSPQPTDFLYGRWLVLRRGKRNVAGVEKL</sequence>
<evidence type="ECO:0000259" key="13">
    <source>
        <dbReference type="SMART" id="SM00363"/>
    </source>
</evidence>
<gene>
    <name evidence="11" type="primary">tyrS</name>
    <name evidence="14" type="ORF">A9W98_32555</name>
</gene>
<evidence type="ECO:0000256" key="4">
    <source>
        <dbReference type="ARBA" id="ARBA00022741"/>
    </source>
</evidence>
<keyword evidence="8 11" id="KW-0030">Aminoacyl-tRNA synthetase</keyword>
<feature type="short sequence motif" description="'HIGH' region" evidence="11">
    <location>
        <begin position="47"/>
        <end position="56"/>
    </location>
</feature>
<dbReference type="GO" id="GO:0005524">
    <property type="term" value="F:ATP binding"/>
    <property type="evidence" value="ECO:0007669"/>
    <property type="project" value="UniProtKB-UniRule"/>
</dbReference>
<feature type="binding site" evidence="11">
    <location>
        <position position="240"/>
    </location>
    <ligand>
        <name>ATP</name>
        <dbReference type="ChEBI" id="CHEBI:30616"/>
    </ligand>
</feature>
<protein>
    <recommendedName>
        <fullName evidence="11">Tyrosine--tRNA ligase</fullName>
        <ecNumber evidence="11">6.1.1.1</ecNumber>
    </recommendedName>
    <alternativeName>
        <fullName evidence="11">Tyrosyl-tRNA synthetase</fullName>
        <shortName evidence="11">TyrRS</shortName>
    </alternativeName>
</protein>
<dbReference type="SUPFAM" id="SSF55174">
    <property type="entry name" value="Alpha-L RNA-binding motif"/>
    <property type="match status" value="1"/>
</dbReference>
<keyword evidence="5 11" id="KW-0067">ATP-binding</keyword>
<keyword evidence="2 11" id="KW-0963">Cytoplasm</keyword>
<comment type="subunit">
    <text evidence="11">Homodimer.</text>
</comment>
<feature type="binding site" evidence="11">
    <location>
        <position position="181"/>
    </location>
    <ligand>
        <name>L-tyrosine</name>
        <dbReference type="ChEBI" id="CHEBI:58315"/>
    </ligand>
</feature>
<evidence type="ECO:0000256" key="8">
    <source>
        <dbReference type="ARBA" id="ARBA00023146"/>
    </source>
</evidence>
<evidence type="ECO:0000256" key="11">
    <source>
        <dbReference type="HAMAP-Rule" id="MF_02006"/>
    </source>
</evidence>
<dbReference type="GO" id="GO:0004831">
    <property type="term" value="F:tyrosine-tRNA ligase activity"/>
    <property type="evidence" value="ECO:0007669"/>
    <property type="project" value="UniProtKB-UniRule"/>
</dbReference>
<dbReference type="InterPro" id="IPR054608">
    <property type="entry name" value="SYY-like_C"/>
</dbReference>
<proteinExistence type="inferred from homology"/>
<evidence type="ECO:0000256" key="7">
    <source>
        <dbReference type="ARBA" id="ARBA00022917"/>
    </source>
</evidence>
<dbReference type="PROSITE" id="PS50889">
    <property type="entry name" value="S4"/>
    <property type="match status" value="1"/>
</dbReference>
<feature type="short sequence motif" description="'KMSKS' region" evidence="11">
    <location>
        <begin position="237"/>
        <end position="241"/>
    </location>
</feature>
<evidence type="ECO:0000256" key="6">
    <source>
        <dbReference type="ARBA" id="ARBA00022884"/>
    </source>
</evidence>
<dbReference type="InterPro" id="IPR024107">
    <property type="entry name" value="Tyr-tRNA-ligase_bac_1"/>
</dbReference>
<evidence type="ECO:0000313" key="14">
    <source>
        <dbReference type="EMBL" id="OBR98970.1"/>
    </source>
</evidence>
<dbReference type="CDD" id="cd00165">
    <property type="entry name" value="S4"/>
    <property type="match status" value="1"/>
</dbReference>
<feature type="domain" description="RNA-binding S4" evidence="13">
    <location>
        <begin position="363"/>
        <end position="424"/>
    </location>
</feature>
<dbReference type="InterPro" id="IPR002305">
    <property type="entry name" value="aa-tRNA-synth_Ic"/>
</dbReference>
<dbReference type="EC" id="6.1.1.1" evidence="11"/>
<evidence type="ECO:0000256" key="3">
    <source>
        <dbReference type="ARBA" id="ARBA00022598"/>
    </source>
</evidence>
<dbReference type="GO" id="GO:0005829">
    <property type="term" value="C:cytosol"/>
    <property type="evidence" value="ECO:0007669"/>
    <property type="project" value="TreeGrafter"/>
</dbReference>
<keyword evidence="6 12" id="KW-0694">RNA-binding</keyword>
<dbReference type="SMART" id="SM00363">
    <property type="entry name" value="S4"/>
    <property type="match status" value="1"/>
</dbReference>
<dbReference type="InterPro" id="IPR014729">
    <property type="entry name" value="Rossmann-like_a/b/a_fold"/>
</dbReference>
<dbReference type="PROSITE" id="PS00178">
    <property type="entry name" value="AA_TRNA_LIGASE_I"/>
    <property type="match status" value="1"/>
</dbReference>
<dbReference type="InterPro" id="IPR036986">
    <property type="entry name" value="S4_RNA-bd_sf"/>
</dbReference>
<evidence type="ECO:0000256" key="1">
    <source>
        <dbReference type="ARBA" id="ARBA00004496"/>
    </source>
</evidence>
<dbReference type="InterPro" id="IPR002942">
    <property type="entry name" value="S4_RNA-bd"/>
</dbReference>
<name>A0A1A6B9J9_MYCGO</name>
<evidence type="ECO:0000256" key="12">
    <source>
        <dbReference type="PROSITE-ProRule" id="PRU00182"/>
    </source>
</evidence>
<dbReference type="Pfam" id="PF00579">
    <property type="entry name" value="tRNA-synt_1b"/>
    <property type="match status" value="1"/>
</dbReference>
<dbReference type="AlphaFoldDB" id="A0A1A6B9J9"/>
<dbReference type="CDD" id="cd00805">
    <property type="entry name" value="TyrRS_core"/>
    <property type="match status" value="1"/>
</dbReference>
<evidence type="ECO:0000256" key="9">
    <source>
        <dbReference type="ARBA" id="ARBA00048248"/>
    </source>
</evidence>
<dbReference type="Gene3D" id="3.40.50.620">
    <property type="entry name" value="HUPs"/>
    <property type="match status" value="1"/>
</dbReference>
<comment type="catalytic activity">
    <reaction evidence="9 11">
        <text>tRNA(Tyr) + L-tyrosine + ATP = L-tyrosyl-tRNA(Tyr) + AMP + diphosphate + H(+)</text>
        <dbReference type="Rhea" id="RHEA:10220"/>
        <dbReference type="Rhea" id="RHEA-COMP:9706"/>
        <dbReference type="Rhea" id="RHEA-COMP:9707"/>
        <dbReference type="ChEBI" id="CHEBI:15378"/>
        <dbReference type="ChEBI" id="CHEBI:30616"/>
        <dbReference type="ChEBI" id="CHEBI:33019"/>
        <dbReference type="ChEBI" id="CHEBI:58315"/>
        <dbReference type="ChEBI" id="CHEBI:78442"/>
        <dbReference type="ChEBI" id="CHEBI:78536"/>
        <dbReference type="ChEBI" id="CHEBI:456215"/>
        <dbReference type="EC" id="6.1.1.1"/>
    </reaction>
</comment>
<comment type="caution">
    <text evidence="14">The sequence shown here is derived from an EMBL/GenBank/DDBJ whole genome shotgun (WGS) entry which is preliminary data.</text>
</comment>
<dbReference type="InterPro" id="IPR002307">
    <property type="entry name" value="Tyr-tRNA-ligase"/>
</dbReference>
<dbReference type="InterPro" id="IPR001412">
    <property type="entry name" value="aa-tRNA-synth_I_CS"/>
</dbReference>
<keyword evidence="7 11" id="KW-0648">Protein biosynthesis</keyword>
<evidence type="ECO:0000256" key="5">
    <source>
        <dbReference type="ARBA" id="ARBA00022840"/>
    </source>
</evidence>
<reference evidence="14 15" key="1">
    <citation type="submission" date="2016-06" db="EMBL/GenBank/DDBJ databases">
        <authorList>
            <person name="Kjaerup R.B."/>
            <person name="Dalgaard T.S."/>
            <person name="Juul-Madsen H.R."/>
        </authorList>
    </citation>
    <scope>NUCLEOTIDE SEQUENCE [LARGE SCALE GENOMIC DNA]</scope>
    <source>
        <strain evidence="14 15">1245752.6</strain>
    </source>
</reference>
<comment type="similarity">
    <text evidence="10 11">Belongs to the class-I aminoacyl-tRNA synthetase family. TyrS type 1 subfamily.</text>
</comment>
<comment type="subcellular location">
    <subcellularLocation>
        <location evidence="1 11">Cytoplasm</location>
    </subcellularLocation>
</comment>
<dbReference type="GO" id="GO:0003723">
    <property type="term" value="F:RNA binding"/>
    <property type="evidence" value="ECO:0007669"/>
    <property type="project" value="UniProtKB-KW"/>
</dbReference>
<dbReference type="PANTHER" id="PTHR11766:SF0">
    <property type="entry name" value="TYROSINE--TRNA LIGASE, MITOCHONDRIAL"/>
    <property type="match status" value="1"/>
</dbReference>
<comment type="function">
    <text evidence="11">Catalyzes the attachment of tyrosine to tRNA(Tyr) in a two-step reaction: tyrosine is first activated by ATP to form Tyr-AMP and then transferred to the acceptor end of tRNA(Tyr).</text>
</comment>
<dbReference type="SUPFAM" id="SSF52374">
    <property type="entry name" value="Nucleotidylyl transferase"/>
    <property type="match status" value="1"/>
</dbReference>
<dbReference type="FunFam" id="1.10.240.10:FF:000001">
    <property type="entry name" value="Tyrosine--tRNA ligase"/>
    <property type="match status" value="1"/>
</dbReference>
<feature type="binding site" evidence="11">
    <location>
        <position position="42"/>
    </location>
    <ligand>
        <name>L-tyrosine</name>
        <dbReference type="ChEBI" id="CHEBI:58315"/>
    </ligand>
</feature>
<dbReference type="InterPro" id="IPR024088">
    <property type="entry name" value="Tyr-tRNA-ligase_bac-type"/>
</dbReference>
<dbReference type="GO" id="GO:0006437">
    <property type="term" value="P:tyrosyl-tRNA aminoacylation"/>
    <property type="evidence" value="ECO:0007669"/>
    <property type="project" value="UniProtKB-UniRule"/>
</dbReference>
<dbReference type="Gene3D" id="1.10.240.10">
    <property type="entry name" value="Tyrosyl-Transfer RNA Synthetase"/>
    <property type="match status" value="1"/>
</dbReference>
<keyword evidence="4 11" id="KW-0547">Nucleotide-binding</keyword>
<dbReference type="HAMAP" id="MF_02006">
    <property type="entry name" value="Tyr_tRNA_synth_type1"/>
    <property type="match status" value="1"/>
</dbReference>
<dbReference type="Pfam" id="PF22421">
    <property type="entry name" value="SYY_C-terminal"/>
    <property type="match status" value="1"/>
</dbReference>
<organism evidence="14 15">
    <name type="scientific">Mycobacterium gordonae</name>
    <dbReference type="NCBI Taxonomy" id="1778"/>
    <lineage>
        <taxon>Bacteria</taxon>
        <taxon>Bacillati</taxon>
        <taxon>Actinomycetota</taxon>
        <taxon>Actinomycetes</taxon>
        <taxon>Mycobacteriales</taxon>
        <taxon>Mycobacteriaceae</taxon>
        <taxon>Mycobacterium</taxon>
    </lineage>
</organism>
<keyword evidence="3 11" id="KW-0436">Ligase</keyword>
<dbReference type="PRINTS" id="PR01040">
    <property type="entry name" value="TRNASYNTHTYR"/>
</dbReference>